<evidence type="ECO:0000256" key="1">
    <source>
        <dbReference type="ARBA" id="ARBA00007261"/>
    </source>
</evidence>
<dbReference type="InterPro" id="IPR011765">
    <property type="entry name" value="Pept_M16_N"/>
</dbReference>
<dbReference type="EMBL" id="PCRP01000075">
    <property type="protein sequence ID" value="PIP23175.1"/>
    <property type="molecule type" value="Genomic_DNA"/>
</dbReference>
<evidence type="ECO:0000259" key="3">
    <source>
        <dbReference type="Pfam" id="PF00675"/>
    </source>
</evidence>
<proteinExistence type="inferred from homology"/>
<gene>
    <name evidence="5" type="ORF">COX36_04795</name>
</gene>
<dbReference type="GO" id="GO:0004222">
    <property type="term" value="F:metalloendopeptidase activity"/>
    <property type="evidence" value="ECO:0007669"/>
    <property type="project" value="InterPro"/>
</dbReference>
<evidence type="ECO:0000313" key="6">
    <source>
        <dbReference type="Proteomes" id="UP000230273"/>
    </source>
</evidence>
<dbReference type="Pfam" id="PF00675">
    <property type="entry name" value="Peptidase_M16"/>
    <property type="match status" value="1"/>
</dbReference>
<dbReference type="SUPFAM" id="SSF63411">
    <property type="entry name" value="LuxS/MPP-like metallohydrolase"/>
    <property type="match status" value="2"/>
</dbReference>
<comment type="similarity">
    <text evidence="1 2">Belongs to the peptidase M16 family.</text>
</comment>
<evidence type="ECO:0000256" key="2">
    <source>
        <dbReference type="RuleBase" id="RU004447"/>
    </source>
</evidence>
<evidence type="ECO:0008006" key="7">
    <source>
        <dbReference type="Google" id="ProtNLM"/>
    </source>
</evidence>
<name>A0A2G9YVA4_9BACT</name>
<dbReference type="GO" id="GO:0046872">
    <property type="term" value="F:metal ion binding"/>
    <property type="evidence" value="ECO:0007669"/>
    <property type="project" value="InterPro"/>
</dbReference>
<evidence type="ECO:0000313" key="5">
    <source>
        <dbReference type="EMBL" id="PIP23175.1"/>
    </source>
</evidence>
<dbReference type="GO" id="GO:0006508">
    <property type="term" value="P:proteolysis"/>
    <property type="evidence" value="ECO:0007669"/>
    <property type="project" value="InterPro"/>
</dbReference>
<dbReference type="AlphaFoldDB" id="A0A2G9YVA4"/>
<sequence length="421" mass="47506">MFHKTVFPSGLRLITVPQKNSQAVTVLVLVGTGSKYETKDANGISHFLEHMFFKGTKTRPTTVAIAETLDRVGGIYNAFTSEEYTGYFAKVDSSRLGLALDWVADIFLNSKLDEKEIGKEKGVISEEINMRYDHPMLHVQTLWTKLLYGDQPAGWDIAGTKESVAGISRGKLFEYMQKQYVASNTIVCIAGKVDSFKIKEKVKEYFSKIKTSKAFQKPKVIEKQTRPECLLQERKTDQTHLCLGVRAYNLFHLDRYAQEVLRIILGGMMSSRLFIKVREKLGLAYYISTNVDSDTDTGFLTTQAGVDNSKVELSIATILKEYKNISKIKVPQKELQKAKDCIKGKMALLLESSDAQASFYGAQELLEKKILTLEEINDRINKVKQSDVLRVAKDIFQPQKLNLALIGPFGDKKVFEKILTL</sequence>
<dbReference type="InterPro" id="IPR050361">
    <property type="entry name" value="MPP/UQCRC_Complex"/>
</dbReference>
<feature type="domain" description="Peptidase M16 N-terminal" evidence="3">
    <location>
        <begin position="17"/>
        <end position="160"/>
    </location>
</feature>
<accession>A0A2G9YVA4</accession>
<dbReference type="Pfam" id="PF05193">
    <property type="entry name" value="Peptidase_M16_C"/>
    <property type="match status" value="1"/>
</dbReference>
<reference evidence="5 6" key="1">
    <citation type="submission" date="2017-09" db="EMBL/GenBank/DDBJ databases">
        <title>Depth-based differentiation of microbial function through sediment-hosted aquifers and enrichment of novel symbionts in the deep terrestrial subsurface.</title>
        <authorList>
            <person name="Probst A.J."/>
            <person name="Ladd B."/>
            <person name="Jarett J.K."/>
            <person name="Geller-Mcgrath D.E."/>
            <person name="Sieber C.M."/>
            <person name="Emerson J.B."/>
            <person name="Anantharaman K."/>
            <person name="Thomas B.C."/>
            <person name="Malmstrom R."/>
            <person name="Stieglmeier M."/>
            <person name="Klingl A."/>
            <person name="Woyke T."/>
            <person name="Ryan C.M."/>
            <person name="Banfield J.F."/>
        </authorList>
    </citation>
    <scope>NUCLEOTIDE SEQUENCE [LARGE SCALE GENOMIC DNA]</scope>
    <source>
        <strain evidence="5">CG23_combo_of_CG06-09_8_20_14_all_38_19</strain>
    </source>
</reference>
<dbReference type="Proteomes" id="UP000230273">
    <property type="component" value="Unassembled WGS sequence"/>
</dbReference>
<comment type="caution">
    <text evidence="5">The sequence shown here is derived from an EMBL/GenBank/DDBJ whole genome shotgun (WGS) entry which is preliminary data.</text>
</comment>
<dbReference type="InterPro" id="IPR007863">
    <property type="entry name" value="Peptidase_M16_C"/>
</dbReference>
<feature type="domain" description="Peptidase M16 C-terminal" evidence="4">
    <location>
        <begin position="167"/>
        <end position="340"/>
    </location>
</feature>
<evidence type="ECO:0000259" key="4">
    <source>
        <dbReference type="Pfam" id="PF05193"/>
    </source>
</evidence>
<dbReference type="InterPro" id="IPR001431">
    <property type="entry name" value="Pept_M16_Zn_BS"/>
</dbReference>
<dbReference type="InterPro" id="IPR011249">
    <property type="entry name" value="Metalloenz_LuxS/M16"/>
</dbReference>
<dbReference type="PANTHER" id="PTHR11851">
    <property type="entry name" value="METALLOPROTEASE"/>
    <property type="match status" value="1"/>
</dbReference>
<dbReference type="Gene3D" id="3.30.830.10">
    <property type="entry name" value="Metalloenzyme, LuxS/M16 peptidase-like"/>
    <property type="match status" value="2"/>
</dbReference>
<organism evidence="5 6">
    <name type="scientific">Candidatus Nealsonbacteria bacterium CG23_combo_of_CG06-09_8_20_14_all_38_19</name>
    <dbReference type="NCBI Taxonomy" id="1974721"/>
    <lineage>
        <taxon>Bacteria</taxon>
        <taxon>Candidatus Nealsoniibacteriota</taxon>
    </lineage>
</organism>
<dbReference type="PROSITE" id="PS00143">
    <property type="entry name" value="INSULINASE"/>
    <property type="match status" value="1"/>
</dbReference>
<protein>
    <recommendedName>
        <fullName evidence="7">Peptidase M16</fullName>
    </recommendedName>
</protein>
<dbReference type="PANTHER" id="PTHR11851:SF49">
    <property type="entry name" value="MITOCHONDRIAL-PROCESSING PEPTIDASE SUBUNIT ALPHA"/>
    <property type="match status" value="1"/>
</dbReference>